<proteinExistence type="predicted"/>
<feature type="non-terminal residue" evidence="1">
    <location>
        <position position="65"/>
    </location>
</feature>
<evidence type="ECO:0000313" key="2">
    <source>
        <dbReference type="Proteomes" id="UP000789901"/>
    </source>
</evidence>
<reference evidence="1 2" key="1">
    <citation type="submission" date="2021-06" db="EMBL/GenBank/DDBJ databases">
        <authorList>
            <person name="Kallberg Y."/>
            <person name="Tangrot J."/>
            <person name="Rosling A."/>
        </authorList>
    </citation>
    <scope>NUCLEOTIDE SEQUENCE [LARGE SCALE GENOMIC DNA]</scope>
    <source>
        <strain evidence="1 2">120-4 pot B 10/14</strain>
    </source>
</reference>
<accession>A0ABN7XFN5</accession>
<feature type="non-terminal residue" evidence="1">
    <location>
        <position position="1"/>
    </location>
</feature>
<organism evidence="1 2">
    <name type="scientific">Gigaspora margarita</name>
    <dbReference type="NCBI Taxonomy" id="4874"/>
    <lineage>
        <taxon>Eukaryota</taxon>
        <taxon>Fungi</taxon>
        <taxon>Fungi incertae sedis</taxon>
        <taxon>Mucoromycota</taxon>
        <taxon>Glomeromycotina</taxon>
        <taxon>Glomeromycetes</taxon>
        <taxon>Diversisporales</taxon>
        <taxon>Gigasporaceae</taxon>
        <taxon>Gigaspora</taxon>
    </lineage>
</organism>
<gene>
    <name evidence="1" type="ORF">GMARGA_LOCUS42376</name>
</gene>
<keyword evidence="2" id="KW-1185">Reference proteome</keyword>
<sequence>ELICSEYNLEQDLSENNRSNDKDDSNNREFSFLFLELDKTEKRPDNPSCFFLLFNLHLEFLECSI</sequence>
<dbReference type="Proteomes" id="UP000789901">
    <property type="component" value="Unassembled WGS sequence"/>
</dbReference>
<comment type="caution">
    <text evidence="1">The sequence shown here is derived from an EMBL/GenBank/DDBJ whole genome shotgun (WGS) entry which is preliminary data.</text>
</comment>
<protein>
    <submittedName>
        <fullName evidence="1">11284_t:CDS:1</fullName>
    </submittedName>
</protein>
<dbReference type="EMBL" id="CAJVQB010125943">
    <property type="protein sequence ID" value="CAG8853555.1"/>
    <property type="molecule type" value="Genomic_DNA"/>
</dbReference>
<name>A0ABN7XFN5_GIGMA</name>
<evidence type="ECO:0000313" key="1">
    <source>
        <dbReference type="EMBL" id="CAG8853555.1"/>
    </source>
</evidence>